<comment type="caution">
    <text evidence="2">The sequence shown here is derived from an EMBL/GenBank/DDBJ whole genome shotgun (WGS) entry which is preliminary data.</text>
</comment>
<dbReference type="Proteomes" id="UP001215598">
    <property type="component" value="Unassembled WGS sequence"/>
</dbReference>
<dbReference type="EMBL" id="JARKIB010000249">
    <property type="protein sequence ID" value="KAJ7719673.1"/>
    <property type="molecule type" value="Genomic_DNA"/>
</dbReference>
<feature type="region of interest" description="Disordered" evidence="1">
    <location>
        <begin position="1"/>
        <end position="20"/>
    </location>
</feature>
<feature type="compositionally biased region" description="Low complexity" evidence="1">
    <location>
        <begin position="66"/>
        <end position="85"/>
    </location>
</feature>
<accession>A0AAD7HGJ5</accession>
<evidence type="ECO:0000256" key="1">
    <source>
        <dbReference type="SAM" id="MobiDB-lite"/>
    </source>
</evidence>
<feature type="compositionally biased region" description="Basic residues" evidence="1">
    <location>
        <begin position="1"/>
        <end position="15"/>
    </location>
</feature>
<protein>
    <submittedName>
        <fullName evidence="2">Uncharacterized protein</fullName>
    </submittedName>
</protein>
<gene>
    <name evidence="2" type="ORF">B0H16DRAFT_1474814</name>
</gene>
<sequence>MSRVGRRQGSSRKQRSQMSLVELQTHSVHWLSAVTSVEYHSEENVQKRKKTGCFHVCFGTHPITAAAKSKAPTATKSKSKVSATAGRSNSSAAAKSNPRMQSEKNKGKQKARTQEGNDTDNGNEGDEVDEDSDEDGDGDGDDDGGHTKRGAIPREVKDQAVEAYNAFLSKIHKVSKDTGHSAKTLHQSVGTVMKKPCAVIPWNIYQQWRSENKMQEEECMYFAHNPPCKALALW</sequence>
<dbReference type="AlphaFoldDB" id="A0AAD7HGJ5"/>
<reference evidence="2" key="1">
    <citation type="submission" date="2023-03" db="EMBL/GenBank/DDBJ databases">
        <title>Massive genome expansion in bonnet fungi (Mycena s.s.) driven by repeated elements and novel gene families across ecological guilds.</title>
        <authorList>
            <consortium name="Lawrence Berkeley National Laboratory"/>
            <person name="Harder C.B."/>
            <person name="Miyauchi S."/>
            <person name="Viragh M."/>
            <person name="Kuo A."/>
            <person name="Thoen E."/>
            <person name="Andreopoulos B."/>
            <person name="Lu D."/>
            <person name="Skrede I."/>
            <person name="Drula E."/>
            <person name="Henrissat B."/>
            <person name="Morin E."/>
            <person name="Kohler A."/>
            <person name="Barry K."/>
            <person name="LaButti K."/>
            <person name="Morin E."/>
            <person name="Salamov A."/>
            <person name="Lipzen A."/>
            <person name="Mereny Z."/>
            <person name="Hegedus B."/>
            <person name="Baldrian P."/>
            <person name="Stursova M."/>
            <person name="Weitz H."/>
            <person name="Taylor A."/>
            <person name="Grigoriev I.V."/>
            <person name="Nagy L.G."/>
            <person name="Martin F."/>
            <person name="Kauserud H."/>
        </authorList>
    </citation>
    <scope>NUCLEOTIDE SEQUENCE</scope>
    <source>
        <strain evidence="2">CBHHK182m</strain>
    </source>
</reference>
<evidence type="ECO:0000313" key="3">
    <source>
        <dbReference type="Proteomes" id="UP001215598"/>
    </source>
</evidence>
<feature type="region of interest" description="Disordered" evidence="1">
    <location>
        <begin position="66"/>
        <end position="157"/>
    </location>
</feature>
<feature type="compositionally biased region" description="Acidic residues" evidence="1">
    <location>
        <begin position="117"/>
        <end position="142"/>
    </location>
</feature>
<proteinExistence type="predicted"/>
<evidence type="ECO:0000313" key="2">
    <source>
        <dbReference type="EMBL" id="KAJ7719673.1"/>
    </source>
</evidence>
<keyword evidence="3" id="KW-1185">Reference proteome</keyword>
<organism evidence="2 3">
    <name type="scientific">Mycena metata</name>
    <dbReference type="NCBI Taxonomy" id="1033252"/>
    <lineage>
        <taxon>Eukaryota</taxon>
        <taxon>Fungi</taxon>
        <taxon>Dikarya</taxon>
        <taxon>Basidiomycota</taxon>
        <taxon>Agaricomycotina</taxon>
        <taxon>Agaricomycetes</taxon>
        <taxon>Agaricomycetidae</taxon>
        <taxon>Agaricales</taxon>
        <taxon>Marasmiineae</taxon>
        <taxon>Mycenaceae</taxon>
        <taxon>Mycena</taxon>
    </lineage>
</organism>
<name>A0AAD7HGJ5_9AGAR</name>
<feature type="compositionally biased region" description="Polar residues" evidence="1">
    <location>
        <begin position="86"/>
        <end position="100"/>
    </location>
</feature>